<keyword evidence="2" id="KW-0812">Transmembrane</keyword>
<protein>
    <recommendedName>
        <fullName evidence="5">Pilus assembly protein PilO</fullName>
    </recommendedName>
</protein>
<dbReference type="Pfam" id="PF04350">
    <property type="entry name" value="PilO"/>
    <property type="match status" value="1"/>
</dbReference>
<dbReference type="InterPro" id="IPR007445">
    <property type="entry name" value="PilO"/>
</dbReference>
<proteinExistence type="predicted"/>
<evidence type="ECO:0000256" key="2">
    <source>
        <dbReference type="SAM" id="Phobius"/>
    </source>
</evidence>
<dbReference type="PANTHER" id="PTHR39555:SF1">
    <property type="entry name" value="TYPE IV PILUS INNER MEMBRANE COMPONENT PILO"/>
    <property type="match status" value="1"/>
</dbReference>
<dbReference type="EMBL" id="CP002444">
    <property type="protein sequence ID" value="ADU96868.1"/>
    <property type="molecule type" value="Genomic_DNA"/>
</dbReference>
<evidence type="ECO:0008006" key="5">
    <source>
        <dbReference type="Google" id="ProtNLM"/>
    </source>
</evidence>
<keyword evidence="2" id="KW-0472">Membrane</keyword>
<dbReference type="Proteomes" id="UP000006362">
    <property type="component" value="Chromosome"/>
</dbReference>
<evidence type="ECO:0000256" key="1">
    <source>
        <dbReference type="SAM" id="Coils"/>
    </source>
</evidence>
<name>E8T1X3_THEA1</name>
<keyword evidence="2" id="KW-1133">Transmembrane helix</keyword>
<keyword evidence="4" id="KW-1185">Reference proteome</keyword>
<reference evidence="3" key="1">
    <citation type="submission" date="2011-01" db="EMBL/GenBank/DDBJ databases">
        <title>Complete sequence of chromosome of Thermovibrio ammonificans HB-1.</title>
        <authorList>
            <consortium name="US DOE Joint Genome Institute"/>
            <person name="Lucas S."/>
            <person name="Copeland A."/>
            <person name="Lapidus A."/>
            <person name="Cheng J.-F."/>
            <person name="Goodwin L."/>
            <person name="Pitluck S."/>
            <person name="Davenport K."/>
            <person name="Detter J.C."/>
            <person name="Han C."/>
            <person name="Tapia R."/>
            <person name="Land M."/>
            <person name="Hauser L."/>
            <person name="Kyrpides N."/>
            <person name="Ivanova N."/>
            <person name="Ovchinnikova G."/>
            <person name="Vetriani C."/>
            <person name="Woyke T."/>
        </authorList>
    </citation>
    <scope>NUCLEOTIDE SEQUENCE [LARGE SCALE GENOMIC DNA]</scope>
    <source>
        <strain evidence="3">HB-1</strain>
    </source>
</reference>
<dbReference type="Gene3D" id="3.30.70.60">
    <property type="match status" value="1"/>
</dbReference>
<dbReference type="GO" id="GO:0043683">
    <property type="term" value="P:type IV pilus assembly"/>
    <property type="evidence" value="ECO:0007669"/>
    <property type="project" value="InterPro"/>
</dbReference>
<evidence type="ECO:0000313" key="3">
    <source>
        <dbReference type="EMBL" id="ADU96868.1"/>
    </source>
</evidence>
<sequence>MEQLSSLYEKWIETPRWQKWILILFLGALLLGLLYYYKIVPLQQELARKRAQADTLALTVSRLKVFEKRRAAVQKEINQLEKQIAAIEKKLPTGNEEVSQILKSITGADSGMVIRFIKRDKPHSSKYYVAYPYTVQLAGTYPNFVRWCERLSKVDRILNFGDISIVSYKKKPSSLPRKGEEERSPGYTVVATLKIKAFTLKR</sequence>
<feature type="transmembrane region" description="Helical" evidence="2">
    <location>
        <begin position="20"/>
        <end position="40"/>
    </location>
</feature>
<dbReference type="PANTHER" id="PTHR39555">
    <property type="entry name" value="FIMBRIAL ASSEMBLY PROTEIN PILO-LIKE PROTEIN-RELATED"/>
    <property type="match status" value="1"/>
</dbReference>
<accession>E8T1X3</accession>
<dbReference type="STRING" id="648996.Theam_0901"/>
<dbReference type="GO" id="GO:0043107">
    <property type="term" value="P:type IV pilus-dependent motility"/>
    <property type="evidence" value="ECO:0007669"/>
    <property type="project" value="InterPro"/>
</dbReference>
<dbReference type="AlphaFoldDB" id="E8T1X3"/>
<dbReference type="OrthoDB" id="13283at2"/>
<gene>
    <name evidence="3" type="ordered locus">Theam_0901</name>
</gene>
<dbReference type="InterPro" id="IPR014717">
    <property type="entry name" value="Transl_elong_EF1B/ribsomal_bS6"/>
</dbReference>
<organism evidence="3 4">
    <name type="scientific">Thermovibrio ammonificans (strain DSM 15698 / JCM 12110 / HB-1)</name>
    <dbReference type="NCBI Taxonomy" id="648996"/>
    <lineage>
        <taxon>Bacteria</taxon>
        <taxon>Pseudomonadati</taxon>
        <taxon>Aquificota</taxon>
        <taxon>Aquificia</taxon>
        <taxon>Desulfurobacteriales</taxon>
        <taxon>Desulfurobacteriaceae</taxon>
        <taxon>Thermovibrio</taxon>
    </lineage>
</organism>
<feature type="coiled-coil region" evidence="1">
    <location>
        <begin position="63"/>
        <end position="97"/>
    </location>
</feature>
<dbReference type="RefSeq" id="WP_013537654.1">
    <property type="nucleotide sequence ID" value="NC_014926.1"/>
</dbReference>
<keyword evidence="1" id="KW-0175">Coiled coil</keyword>
<evidence type="ECO:0000313" key="4">
    <source>
        <dbReference type="Proteomes" id="UP000006362"/>
    </source>
</evidence>
<dbReference type="KEGG" id="tam:Theam_0901"/>
<dbReference type="HOGENOM" id="CLU_1394388_0_0_0"/>
<dbReference type="eggNOG" id="COG3167">
    <property type="taxonomic scope" value="Bacteria"/>
</dbReference>